<evidence type="ECO:0000313" key="3">
    <source>
        <dbReference type="Proteomes" id="UP001299970"/>
    </source>
</evidence>
<name>A0ABS9TG77_9PSEU</name>
<evidence type="ECO:0000259" key="1">
    <source>
        <dbReference type="PROSITE" id="PS51704"/>
    </source>
</evidence>
<dbReference type="PROSITE" id="PS51704">
    <property type="entry name" value="GP_PDE"/>
    <property type="match status" value="1"/>
</dbReference>
<keyword evidence="3" id="KW-1185">Reference proteome</keyword>
<sequence length="265" mass="28855">MDQHPYLDGGYPRAYAHRGWHVGDLAGCENTLAAFHRAVEEGYGYLELDVHASADGVPVVHHDATLDRTTDGAGLIADLPAAALTQVRVNGREPIPLLEQVLTELPTIRMTIELKTHGVVEPVLAVLERTDSWHRVCLGSYHDGRLTKARNAAGARLFTSLAQASAFGLRARAWLDALPRPLSSLPAPPVHGNLAQLPRRFGALTVVDEALLRTAHAGGREVHVWTVDDPVEMGTLLDLGVDGLLSDRPDLLREVLHSRDAWQES</sequence>
<dbReference type="Pfam" id="PF03009">
    <property type="entry name" value="GDPD"/>
    <property type="match status" value="1"/>
</dbReference>
<protein>
    <submittedName>
        <fullName evidence="2">Glycerophosphodiester phosphodiesterase</fullName>
    </submittedName>
</protein>
<gene>
    <name evidence="2" type="ORF">MMF94_17810</name>
</gene>
<proteinExistence type="predicted"/>
<dbReference type="Gene3D" id="3.20.20.190">
    <property type="entry name" value="Phosphatidylinositol (PI) phosphodiesterase"/>
    <property type="match status" value="1"/>
</dbReference>
<dbReference type="InterPro" id="IPR030395">
    <property type="entry name" value="GP_PDE_dom"/>
</dbReference>
<dbReference type="PROSITE" id="PS50007">
    <property type="entry name" value="PIPLC_X_DOMAIN"/>
    <property type="match status" value="1"/>
</dbReference>
<comment type="caution">
    <text evidence="2">The sequence shown here is derived from an EMBL/GenBank/DDBJ whole genome shotgun (WGS) entry which is preliminary data.</text>
</comment>
<reference evidence="2 3" key="1">
    <citation type="submission" date="2022-03" db="EMBL/GenBank/DDBJ databases">
        <title>Pseudonocardia alaer sp. nov., a novel actinomycete isolated from reed forest soil.</title>
        <authorList>
            <person name="Wang L."/>
        </authorList>
    </citation>
    <scope>NUCLEOTIDE SEQUENCE [LARGE SCALE GENOMIC DNA]</scope>
    <source>
        <strain evidence="2 3">Y-16303</strain>
    </source>
</reference>
<accession>A0ABS9TG77</accession>
<dbReference type="Proteomes" id="UP001299970">
    <property type="component" value="Unassembled WGS sequence"/>
</dbReference>
<evidence type="ECO:0000313" key="2">
    <source>
        <dbReference type="EMBL" id="MCH6167545.1"/>
    </source>
</evidence>
<dbReference type="EMBL" id="JAKXMK010000015">
    <property type="protein sequence ID" value="MCH6167545.1"/>
    <property type="molecule type" value="Genomic_DNA"/>
</dbReference>
<dbReference type="RefSeq" id="WP_241037976.1">
    <property type="nucleotide sequence ID" value="NZ_BAAAJF010000003.1"/>
</dbReference>
<organism evidence="2 3">
    <name type="scientific">Pseudonocardia alaniniphila</name>
    <dbReference type="NCBI Taxonomy" id="75291"/>
    <lineage>
        <taxon>Bacteria</taxon>
        <taxon>Bacillati</taxon>
        <taxon>Actinomycetota</taxon>
        <taxon>Actinomycetes</taxon>
        <taxon>Pseudonocardiales</taxon>
        <taxon>Pseudonocardiaceae</taxon>
        <taxon>Pseudonocardia</taxon>
    </lineage>
</organism>
<dbReference type="PANTHER" id="PTHR43805:SF1">
    <property type="entry name" value="GP-PDE DOMAIN-CONTAINING PROTEIN"/>
    <property type="match status" value="1"/>
</dbReference>
<dbReference type="InterPro" id="IPR017946">
    <property type="entry name" value="PLC-like_Pdiesterase_TIM-brl"/>
</dbReference>
<dbReference type="PANTHER" id="PTHR43805">
    <property type="entry name" value="GLYCEROPHOSPHORYL DIESTER PHOSPHODIESTERASE"/>
    <property type="match status" value="1"/>
</dbReference>
<feature type="domain" description="GP-PDE" evidence="1">
    <location>
        <begin position="12"/>
        <end position="256"/>
    </location>
</feature>
<dbReference type="SUPFAM" id="SSF51695">
    <property type="entry name" value="PLC-like phosphodiesterases"/>
    <property type="match status" value="1"/>
</dbReference>